<dbReference type="EMBL" id="DWZA01000016">
    <property type="protein sequence ID" value="HJA70275.1"/>
    <property type="molecule type" value="Genomic_DNA"/>
</dbReference>
<dbReference type="Gene3D" id="3.30.70.1450">
    <property type="entry name" value="Regulator of K+ conductance, C-terminal domain"/>
    <property type="match status" value="2"/>
</dbReference>
<evidence type="ECO:0000256" key="1">
    <source>
        <dbReference type="ARBA" id="ARBA00004141"/>
    </source>
</evidence>
<reference evidence="14" key="2">
    <citation type="submission" date="2021-04" db="EMBL/GenBank/DDBJ databases">
        <authorList>
            <person name="Gilroy R."/>
        </authorList>
    </citation>
    <scope>NUCLEOTIDE SEQUENCE</scope>
    <source>
        <strain evidence="14">CHK178-16964</strain>
    </source>
</reference>
<dbReference type="InterPro" id="IPR036721">
    <property type="entry name" value="RCK_C_sf"/>
</dbReference>
<dbReference type="GO" id="GO:0008076">
    <property type="term" value="C:voltage-gated potassium channel complex"/>
    <property type="evidence" value="ECO:0007669"/>
    <property type="project" value="InterPro"/>
</dbReference>
<sequence>MKAIKKRRIFEIIQVGKDHDVASITFDFFIAFVIFLNLFVTLFETFDQARRYMPILKTIELITLIIFAVEYVLRVWTAEYLYPKKSAARAKISFIFSFYGIIDLMSFLPYFLPIFFPAGVVTFRMFRVVRIFRLFRINTYYDAFNVITNVLRDKRDQIFSSVCILFILIIASSLFMYSLEHEVQPDKFQNAFSGVWWAVSTLLTVGYGDIYPVTNAGQIVGIIIAFLGVGTVAIPTGIISAGFVEQYTKLKSMADYSEEMNIRFFSLKVDEEHPWSHMLVEDLPLPPGIILAVISRGRKTIVPKGDVEIEPGDRLVFGAEGYKEEVGITLKELLLREGHPWAGKAIRDLDISRQTLIVMVRRNGKIIIPNGSLVLEARDEVIMYTKRDVRDSISFDV</sequence>
<feature type="transmembrane region" description="Helical" evidence="12">
    <location>
        <begin position="191"/>
        <end position="213"/>
    </location>
</feature>
<dbReference type="InterPro" id="IPR005821">
    <property type="entry name" value="Ion_trans_dom"/>
</dbReference>
<keyword evidence="10 12" id="KW-0472">Membrane</keyword>
<keyword evidence="8 12" id="KW-1133">Transmembrane helix</keyword>
<keyword evidence="5" id="KW-0631">Potassium channel</keyword>
<evidence type="ECO:0000256" key="11">
    <source>
        <dbReference type="ARBA" id="ARBA00023303"/>
    </source>
</evidence>
<feature type="domain" description="RCK C-terminal" evidence="13">
    <location>
        <begin position="251"/>
        <end position="316"/>
    </location>
</feature>
<evidence type="ECO:0000256" key="4">
    <source>
        <dbReference type="ARBA" id="ARBA00022692"/>
    </source>
</evidence>
<evidence type="ECO:0000313" key="15">
    <source>
        <dbReference type="Proteomes" id="UP000823900"/>
    </source>
</evidence>
<dbReference type="SUPFAM" id="SSF81324">
    <property type="entry name" value="Voltage-gated potassium channels"/>
    <property type="match status" value="1"/>
</dbReference>
<keyword evidence="11" id="KW-0407">Ion channel</keyword>
<evidence type="ECO:0000256" key="3">
    <source>
        <dbReference type="ARBA" id="ARBA00022538"/>
    </source>
</evidence>
<feature type="transmembrane region" description="Helical" evidence="12">
    <location>
        <begin position="219"/>
        <end position="244"/>
    </location>
</feature>
<reference evidence="14" key="1">
    <citation type="journal article" date="2021" name="PeerJ">
        <title>Extensive microbial diversity within the chicken gut microbiome revealed by metagenomics and culture.</title>
        <authorList>
            <person name="Gilroy R."/>
            <person name="Ravi A."/>
            <person name="Getino M."/>
            <person name="Pursley I."/>
            <person name="Horton D.L."/>
            <person name="Alikhan N.F."/>
            <person name="Baker D."/>
            <person name="Gharbi K."/>
            <person name="Hall N."/>
            <person name="Watson M."/>
            <person name="Adriaenssens E.M."/>
            <person name="Foster-Nyarko E."/>
            <person name="Jarju S."/>
            <person name="Secka A."/>
            <person name="Antonio M."/>
            <person name="Oren A."/>
            <person name="Chaudhuri R.R."/>
            <person name="La Ragione R."/>
            <person name="Hildebrand F."/>
            <person name="Pallen M.J."/>
        </authorList>
    </citation>
    <scope>NUCLEOTIDE SEQUENCE</scope>
    <source>
        <strain evidence="14">CHK178-16964</strain>
    </source>
</reference>
<dbReference type="Gene3D" id="1.20.120.350">
    <property type="entry name" value="Voltage-gated potassium channels. Chain C"/>
    <property type="match status" value="1"/>
</dbReference>
<dbReference type="GO" id="GO:0001508">
    <property type="term" value="P:action potential"/>
    <property type="evidence" value="ECO:0007669"/>
    <property type="project" value="TreeGrafter"/>
</dbReference>
<comment type="subcellular location">
    <subcellularLocation>
        <location evidence="1">Membrane</location>
        <topology evidence="1">Multi-pass membrane protein</topology>
    </subcellularLocation>
</comment>
<gene>
    <name evidence="14" type="ORF">IAA07_01685</name>
</gene>
<evidence type="ECO:0000256" key="7">
    <source>
        <dbReference type="ARBA" id="ARBA00022958"/>
    </source>
</evidence>
<evidence type="ECO:0000256" key="12">
    <source>
        <dbReference type="SAM" id="Phobius"/>
    </source>
</evidence>
<evidence type="ECO:0000256" key="5">
    <source>
        <dbReference type="ARBA" id="ARBA00022826"/>
    </source>
</evidence>
<feature type="domain" description="RCK C-terminal" evidence="13">
    <location>
        <begin position="317"/>
        <end position="397"/>
    </location>
</feature>
<feature type="transmembrane region" description="Helical" evidence="12">
    <location>
        <begin position="55"/>
        <end position="73"/>
    </location>
</feature>
<dbReference type="PANTHER" id="PTHR11537">
    <property type="entry name" value="VOLTAGE-GATED POTASSIUM CHANNEL"/>
    <property type="match status" value="1"/>
</dbReference>
<dbReference type="InterPro" id="IPR006037">
    <property type="entry name" value="RCK_C"/>
</dbReference>
<keyword evidence="3" id="KW-0633">Potassium transport</keyword>
<comment type="caution">
    <text evidence="14">The sequence shown here is derived from an EMBL/GenBank/DDBJ whole genome shotgun (WGS) entry which is preliminary data.</text>
</comment>
<dbReference type="AlphaFoldDB" id="A0A9D2HEW0"/>
<feature type="transmembrane region" description="Helical" evidence="12">
    <location>
        <begin position="158"/>
        <end position="179"/>
    </location>
</feature>
<keyword evidence="4 12" id="KW-0812">Transmembrane</keyword>
<dbReference type="PANTHER" id="PTHR11537:SF254">
    <property type="entry name" value="POTASSIUM VOLTAGE-GATED CHANNEL PROTEIN SHAB"/>
    <property type="match status" value="1"/>
</dbReference>
<dbReference type="Gene3D" id="1.10.287.70">
    <property type="match status" value="1"/>
</dbReference>
<feature type="transmembrane region" description="Helical" evidence="12">
    <location>
        <begin position="94"/>
        <end position="116"/>
    </location>
</feature>
<name>A0A9D2HEW0_9FIRM</name>
<keyword evidence="7" id="KW-0630">Potassium</keyword>
<proteinExistence type="predicted"/>
<dbReference type="Proteomes" id="UP000823900">
    <property type="component" value="Unassembled WGS sequence"/>
</dbReference>
<dbReference type="Pfam" id="PF00520">
    <property type="entry name" value="Ion_trans"/>
    <property type="match status" value="1"/>
</dbReference>
<organism evidence="14 15">
    <name type="scientific">Candidatus Lachnoclostridium stercoravium</name>
    <dbReference type="NCBI Taxonomy" id="2838633"/>
    <lineage>
        <taxon>Bacteria</taxon>
        <taxon>Bacillati</taxon>
        <taxon>Bacillota</taxon>
        <taxon>Clostridia</taxon>
        <taxon>Lachnospirales</taxon>
        <taxon>Lachnospiraceae</taxon>
    </lineage>
</organism>
<evidence type="ECO:0000313" key="14">
    <source>
        <dbReference type="EMBL" id="HJA70275.1"/>
    </source>
</evidence>
<keyword evidence="6" id="KW-0851">Voltage-gated channel</keyword>
<dbReference type="GO" id="GO:0005249">
    <property type="term" value="F:voltage-gated potassium channel activity"/>
    <property type="evidence" value="ECO:0007669"/>
    <property type="project" value="InterPro"/>
</dbReference>
<accession>A0A9D2HEW0</accession>
<evidence type="ECO:0000256" key="8">
    <source>
        <dbReference type="ARBA" id="ARBA00022989"/>
    </source>
</evidence>
<evidence type="ECO:0000256" key="6">
    <source>
        <dbReference type="ARBA" id="ARBA00022882"/>
    </source>
</evidence>
<dbReference type="InterPro" id="IPR028325">
    <property type="entry name" value="VG_K_chnl"/>
</dbReference>
<protein>
    <submittedName>
        <fullName evidence="14">Ion transporter</fullName>
    </submittedName>
</protein>
<dbReference type="PRINTS" id="PR00169">
    <property type="entry name" value="KCHANNEL"/>
</dbReference>
<evidence type="ECO:0000256" key="9">
    <source>
        <dbReference type="ARBA" id="ARBA00023065"/>
    </source>
</evidence>
<evidence type="ECO:0000259" key="13">
    <source>
        <dbReference type="PROSITE" id="PS51202"/>
    </source>
</evidence>
<keyword evidence="2" id="KW-0813">Transport</keyword>
<evidence type="ECO:0000256" key="10">
    <source>
        <dbReference type="ARBA" id="ARBA00023136"/>
    </source>
</evidence>
<dbReference type="PROSITE" id="PS51202">
    <property type="entry name" value="RCK_C"/>
    <property type="match status" value="2"/>
</dbReference>
<keyword evidence="9" id="KW-0406">Ion transport</keyword>
<evidence type="ECO:0000256" key="2">
    <source>
        <dbReference type="ARBA" id="ARBA00022448"/>
    </source>
</evidence>
<dbReference type="SUPFAM" id="SSF116726">
    <property type="entry name" value="TrkA C-terminal domain-like"/>
    <property type="match status" value="2"/>
</dbReference>
<feature type="transmembrane region" description="Helical" evidence="12">
    <location>
        <begin position="21"/>
        <end position="43"/>
    </location>
</feature>
<dbReference type="Pfam" id="PF02080">
    <property type="entry name" value="TrkA_C"/>
    <property type="match status" value="2"/>
</dbReference>
<dbReference type="InterPro" id="IPR027359">
    <property type="entry name" value="Volt_channel_dom_sf"/>
</dbReference>